<keyword evidence="2" id="KW-1185">Reference proteome</keyword>
<name>A0AAE3XMU5_9BACT</name>
<dbReference type="EMBL" id="JAVDQD010000002">
    <property type="protein sequence ID" value="MDR6238800.1"/>
    <property type="molecule type" value="Genomic_DNA"/>
</dbReference>
<dbReference type="AlphaFoldDB" id="A0AAE3XMU5"/>
<dbReference type="Proteomes" id="UP001185092">
    <property type="component" value="Unassembled WGS sequence"/>
</dbReference>
<dbReference type="RefSeq" id="WP_309938306.1">
    <property type="nucleotide sequence ID" value="NZ_AP025305.1"/>
</dbReference>
<evidence type="ECO:0000313" key="1">
    <source>
        <dbReference type="EMBL" id="MDR6238800.1"/>
    </source>
</evidence>
<reference evidence="1" key="1">
    <citation type="submission" date="2023-07" db="EMBL/GenBank/DDBJ databases">
        <title>Genomic Encyclopedia of Type Strains, Phase IV (KMG-IV): sequencing the most valuable type-strain genomes for metagenomic binning, comparative biology and taxonomic classification.</title>
        <authorList>
            <person name="Goeker M."/>
        </authorList>
    </citation>
    <scope>NUCLEOTIDE SEQUENCE</scope>
    <source>
        <strain evidence="1">DSM 26174</strain>
    </source>
</reference>
<sequence length="381" mass="44449">MKYIKNIIIVITLTILAQTAFGTTWSAAYPYIQKIDGQNIAVKAFPYAPYSGSPMTGATKVYQNKKLLYTIDEYYREKIFTSNDGQYLAVVHTSNSLGISSYTSFGFEQFNFNQKAIEIFKNGQPFKTFTLKDVIDTTKLAHNGQFFYWGYNVDFEAFDDAIWNCEYWRKDLNRSEKKECLNGDTASYCKEWINGCDSMKIFEIEKFIYDNSIYVQDNYLFVLTNQNTAIRLDFNTMKVEQIPINKIILDKNTFNPPKLNRKYKKVKLPDKFDEPNMKDGRTFEKGVADLFNLSISDNTNEKSFCIFINPLVLDDNGKCIDYYGRVYDKRISNFFTKESINRSMTEKLDTWVKQQTFDTKLIPQGFDSYSFLCIVNLKFDN</sequence>
<protein>
    <submittedName>
        <fullName evidence="1">Uncharacterized protein</fullName>
    </submittedName>
</protein>
<gene>
    <name evidence="1" type="ORF">HNQ88_001837</name>
</gene>
<evidence type="ECO:0000313" key="2">
    <source>
        <dbReference type="Proteomes" id="UP001185092"/>
    </source>
</evidence>
<comment type="caution">
    <text evidence="1">The sequence shown here is derived from an EMBL/GenBank/DDBJ whole genome shotgun (WGS) entry which is preliminary data.</text>
</comment>
<organism evidence="1 2">
    <name type="scientific">Aureibacter tunicatorum</name>
    <dbReference type="NCBI Taxonomy" id="866807"/>
    <lineage>
        <taxon>Bacteria</taxon>
        <taxon>Pseudomonadati</taxon>
        <taxon>Bacteroidota</taxon>
        <taxon>Cytophagia</taxon>
        <taxon>Cytophagales</taxon>
        <taxon>Persicobacteraceae</taxon>
        <taxon>Aureibacter</taxon>
    </lineage>
</organism>
<accession>A0AAE3XMU5</accession>
<proteinExistence type="predicted"/>